<evidence type="ECO:0008006" key="3">
    <source>
        <dbReference type="Google" id="ProtNLM"/>
    </source>
</evidence>
<reference evidence="1 2" key="1">
    <citation type="submission" date="2011-08" db="EMBL/GenBank/DDBJ databases">
        <title>The Genome Sequence of Clostridium hathewayi WAL-18680.</title>
        <authorList>
            <consortium name="The Broad Institute Genome Sequencing Platform"/>
            <person name="Earl A."/>
            <person name="Ward D."/>
            <person name="Feldgarden M."/>
            <person name="Gevers D."/>
            <person name="Finegold S.M."/>
            <person name="Summanen P.H."/>
            <person name="Molitoris D.R."/>
            <person name="Song M."/>
            <person name="Daigneault M."/>
            <person name="Allen-Vercoe E."/>
            <person name="Young S.K."/>
            <person name="Zeng Q."/>
            <person name="Gargeya S."/>
            <person name="Fitzgerald M."/>
            <person name="Haas B."/>
            <person name="Abouelleil A."/>
            <person name="Alvarado L."/>
            <person name="Arachchi H.M."/>
            <person name="Berlin A."/>
            <person name="Brown A."/>
            <person name="Chapman S.B."/>
            <person name="Chen Z."/>
            <person name="Dunbar C."/>
            <person name="Freedman E."/>
            <person name="Gearin G."/>
            <person name="Gellesch M."/>
            <person name="Goldberg J."/>
            <person name="Griggs A."/>
            <person name="Gujja S."/>
            <person name="Heiman D."/>
            <person name="Howarth C."/>
            <person name="Larson L."/>
            <person name="Lui A."/>
            <person name="MacDonald P.J.P."/>
            <person name="Montmayeur A."/>
            <person name="Murphy C."/>
            <person name="Neiman D."/>
            <person name="Pearson M."/>
            <person name="Priest M."/>
            <person name="Roberts A."/>
            <person name="Saif S."/>
            <person name="Shea T."/>
            <person name="Shenoy N."/>
            <person name="Sisk P."/>
            <person name="Stolte C."/>
            <person name="Sykes S."/>
            <person name="Wortman J."/>
            <person name="Nusbaum C."/>
            <person name="Birren B."/>
        </authorList>
    </citation>
    <scope>NUCLEOTIDE SEQUENCE [LARGE SCALE GENOMIC DNA]</scope>
    <source>
        <strain evidence="1 2">WAL-18680</strain>
    </source>
</reference>
<comment type="caution">
    <text evidence="1">The sequence shown here is derived from an EMBL/GenBank/DDBJ whole genome shotgun (WGS) entry which is preliminary data.</text>
</comment>
<dbReference type="EMBL" id="ADLN01000001">
    <property type="protein sequence ID" value="EHI61766.1"/>
    <property type="molecule type" value="Genomic_DNA"/>
</dbReference>
<keyword evidence="2" id="KW-1185">Reference proteome</keyword>
<dbReference type="PATRIC" id="fig|742737.3.peg.211"/>
<name>G5I9M7_9FIRM</name>
<sequence>MRKDRNINTIIDADGNKLVLINDIRFKGKRKIDWESVKLYLKEYVGAYYEIAESSEIIYIGSEFPEEFTESESRKALMGANAKAKANASTAIPELIQIATNPSYEKNRKSKHFKKAKNGWYKYDIRFALPIYENEILVRYNVFNARLLVNHAENGKRYLYDILAVKKETSRPQQSVW</sequence>
<dbReference type="HOGENOM" id="CLU_098963_0_0_9"/>
<organism evidence="1 2">
    <name type="scientific">Hungatella hathewayi WAL-18680</name>
    <dbReference type="NCBI Taxonomy" id="742737"/>
    <lineage>
        <taxon>Bacteria</taxon>
        <taxon>Bacillati</taxon>
        <taxon>Bacillota</taxon>
        <taxon>Clostridia</taxon>
        <taxon>Lachnospirales</taxon>
        <taxon>Lachnospiraceae</taxon>
        <taxon>Hungatella</taxon>
    </lineage>
</organism>
<evidence type="ECO:0000313" key="1">
    <source>
        <dbReference type="EMBL" id="EHI61766.1"/>
    </source>
</evidence>
<dbReference type="RefSeq" id="WP_006778199.1">
    <property type="nucleotide sequence ID" value="NZ_CP040506.1"/>
</dbReference>
<dbReference type="Proteomes" id="UP000005384">
    <property type="component" value="Unassembled WGS sequence"/>
</dbReference>
<dbReference type="AlphaFoldDB" id="G5I9M7"/>
<protein>
    <recommendedName>
        <fullName evidence="3">Large polyvalent protein-associated domain-containing protein</fullName>
    </recommendedName>
</protein>
<evidence type="ECO:0000313" key="2">
    <source>
        <dbReference type="Proteomes" id="UP000005384"/>
    </source>
</evidence>
<proteinExistence type="predicted"/>
<accession>G5I9M7</accession>
<dbReference type="OrthoDB" id="2039658at2"/>
<gene>
    <name evidence="1" type="ORF">HMPREF9473_00217</name>
</gene>